<comment type="caution">
    <text evidence="1">The sequence shown here is derived from an EMBL/GenBank/DDBJ whole genome shotgun (WGS) entry which is preliminary data.</text>
</comment>
<protein>
    <submittedName>
        <fullName evidence="1">Uncharacterized protein</fullName>
    </submittedName>
</protein>
<proteinExistence type="predicted"/>
<evidence type="ECO:0000313" key="1">
    <source>
        <dbReference type="EMBL" id="KAK9157955.1"/>
    </source>
</evidence>
<keyword evidence="2" id="KW-1185">Reference proteome</keyword>
<dbReference type="AlphaFoldDB" id="A0AAP0KTJ3"/>
<gene>
    <name evidence="1" type="ORF">Scep_004529</name>
</gene>
<reference evidence="1 2" key="1">
    <citation type="submission" date="2024-01" db="EMBL/GenBank/DDBJ databases">
        <title>Genome assemblies of Stephania.</title>
        <authorList>
            <person name="Yang L."/>
        </authorList>
    </citation>
    <scope>NUCLEOTIDE SEQUENCE [LARGE SCALE GENOMIC DNA]</scope>
    <source>
        <strain evidence="1">JXDWG</strain>
        <tissue evidence="1">Leaf</tissue>
    </source>
</reference>
<dbReference type="EMBL" id="JBBNAG010000002">
    <property type="protein sequence ID" value="KAK9157955.1"/>
    <property type="molecule type" value="Genomic_DNA"/>
</dbReference>
<organism evidence="1 2">
    <name type="scientific">Stephania cephalantha</name>
    <dbReference type="NCBI Taxonomy" id="152367"/>
    <lineage>
        <taxon>Eukaryota</taxon>
        <taxon>Viridiplantae</taxon>
        <taxon>Streptophyta</taxon>
        <taxon>Embryophyta</taxon>
        <taxon>Tracheophyta</taxon>
        <taxon>Spermatophyta</taxon>
        <taxon>Magnoliopsida</taxon>
        <taxon>Ranunculales</taxon>
        <taxon>Menispermaceae</taxon>
        <taxon>Menispermoideae</taxon>
        <taxon>Cissampelideae</taxon>
        <taxon>Stephania</taxon>
    </lineage>
</organism>
<sequence>MLKDEVIIILNMFCFLMKNIIVCNLDRTLIVTMQVVAVSCVTPISSSNHRSQSNSEVASARARYSDCVLERDVTVCFLLRQDINELPKKKQ</sequence>
<accession>A0AAP0KTJ3</accession>
<evidence type="ECO:0000313" key="2">
    <source>
        <dbReference type="Proteomes" id="UP001419268"/>
    </source>
</evidence>
<dbReference type="Proteomes" id="UP001419268">
    <property type="component" value="Unassembled WGS sequence"/>
</dbReference>
<name>A0AAP0KTJ3_9MAGN</name>